<comment type="caution">
    <text evidence="1">The sequence shown here is derived from an EMBL/GenBank/DDBJ whole genome shotgun (WGS) entry which is preliminary data.</text>
</comment>
<dbReference type="EMBL" id="LAZR01000412">
    <property type="protein sequence ID" value="KKN70025.1"/>
    <property type="molecule type" value="Genomic_DNA"/>
</dbReference>
<reference evidence="1" key="1">
    <citation type="journal article" date="2015" name="Nature">
        <title>Complex archaea that bridge the gap between prokaryotes and eukaryotes.</title>
        <authorList>
            <person name="Spang A."/>
            <person name="Saw J.H."/>
            <person name="Jorgensen S.L."/>
            <person name="Zaremba-Niedzwiedzka K."/>
            <person name="Martijn J."/>
            <person name="Lind A.E."/>
            <person name="van Eijk R."/>
            <person name="Schleper C."/>
            <person name="Guy L."/>
            <person name="Ettema T.J."/>
        </authorList>
    </citation>
    <scope>NUCLEOTIDE SEQUENCE</scope>
</reference>
<sequence length="157" mass="19104">MSKNLRNRKVVGEETHYQCSKCKEYKPITDFFKSKILIDGIRYWCKKCDMKIMTKTKDNPNTAKYMRTYWKKKRKKEPWYAYWDSSKRRCIDKSSKYFKKGIKHYLTVDQARKLWERDKAFLLKRPSIHRINNKGDYTFENCAFIELSENSRLGRKG</sequence>
<organism evidence="1">
    <name type="scientific">marine sediment metagenome</name>
    <dbReference type="NCBI Taxonomy" id="412755"/>
    <lineage>
        <taxon>unclassified sequences</taxon>
        <taxon>metagenomes</taxon>
        <taxon>ecological metagenomes</taxon>
    </lineage>
</organism>
<evidence type="ECO:0000313" key="1">
    <source>
        <dbReference type="EMBL" id="KKN70025.1"/>
    </source>
</evidence>
<protein>
    <submittedName>
        <fullName evidence="1">Uncharacterized protein</fullName>
    </submittedName>
</protein>
<dbReference type="AlphaFoldDB" id="A0A0F9SLY3"/>
<name>A0A0F9SLY3_9ZZZZ</name>
<proteinExistence type="predicted"/>
<accession>A0A0F9SLY3</accession>
<gene>
    <name evidence="1" type="ORF">LCGC14_0434720</name>
</gene>